<feature type="compositionally biased region" description="Basic residues" evidence="2">
    <location>
        <begin position="1"/>
        <end position="11"/>
    </location>
</feature>
<dbReference type="InterPro" id="IPR006027">
    <property type="entry name" value="NusB_RsmB_TIM44"/>
</dbReference>
<protein>
    <recommendedName>
        <fullName evidence="3">NusB/RsmB/TIM44 domain-containing protein</fullName>
    </recommendedName>
</protein>
<reference evidence="5" key="1">
    <citation type="journal article" date="2019" name="Int. J. Syst. Evol. Microbiol.">
        <title>The Global Catalogue of Microorganisms (GCM) 10K type strain sequencing project: providing services to taxonomists for standard genome sequencing and annotation.</title>
        <authorList>
            <consortium name="The Broad Institute Genomics Platform"/>
            <consortium name="The Broad Institute Genome Sequencing Center for Infectious Disease"/>
            <person name="Wu L."/>
            <person name="Ma J."/>
        </authorList>
    </citation>
    <scope>NUCLEOTIDE SEQUENCE [LARGE SCALE GENOMIC DNA]</scope>
    <source>
        <strain evidence="5">NBRC 112299</strain>
    </source>
</reference>
<keyword evidence="5" id="KW-1185">Reference proteome</keyword>
<comment type="caution">
    <text evidence="4">The sequence shown here is derived from an EMBL/GenBank/DDBJ whole genome shotgun (WGS) entry which is preliminary data.</text>
</comment>
<dbReference type="EMBL" id="BSUN01000001">
    <property type="protein sequence ID" value="GMA37665.1"/>
    <property type="molecule type" value="Genomic_DNA"/>
</dbReference>
<organism evidence="4 5">
    <name type="scientific">Demequina litorisediminis</name>
    <dbReference type="NCBI Taxonomy" id="1849022"/>
    <lineage>
        <taxon>Bacteria</taxon>
        <taxon>Bacillati</taxon>
        <taxon>Actinomycetota</taxon>
        <taxon>Actinomycetes</taxon>
        <taxon>Micrococcales</taxon>
        <taxon>Demequinaceae</taxon>
        <taxon>Demequina</taxon>
    </lineage>
</organism>
<accession>A0ABQ6IK28</accession>
<sequence>MSERPQRRHQPRSGSADRRPPRIDPARRAAYDVAFVVETEDGYANLIMPGILKQHRLTGRDAGFATELAYGALRGRGLYDAIIADAAKRHVITLDAELAVALRLGVHQALAMRVPAHAAVSETVDLVRAVHGRGAGLANAVMRRVTERDLDAWLARVASGTSRESLAIRHSHPAWVVGELEHALRHDGRPGELTALLEADNAPAAVTLVARPGLVEREGSRA</sequence>
<gene>
    <name evidence="4" type="ORF">GCM10025876_38690</name>
</gene>
<dbReference type="Proteomes" id="UP001157125">
    <property type="component" value="Unassembled WGS sequence"/>
</dbReference>
<evidence type="ECO:0000256" key="2">
    <source>
        <dbReference type="SAM" id="MobiDB-lite"/>
    </source>
</evidence>
<feature type="region of interest" description="Disordered" evidence="2">
    <location>
        <begin position="1"/>
        <end position="23"/>
    </location>
</feature>
<dbReference type="Gene3D" id="1.10.940.10">
    <property type="entry name" value="NusB-like"/>
    <property type="match status" value="1"/>
</dbReference>
<dbReference type="RefSeq" id="WP_284329448.1">
    <property type="nucleotide sequence ID" value="NZ_BSUN01000001.1"/>
</dbReference>
<evidence type="ECO:0000313" key="4">
    <source>
        <dbReference type="EMBL" id="GMA37665.1"/>
    </source>
</evidence>
<dbReference type="SUPFAM" id="SSF48013">
    <property type="entry name" value="NusB-like"/>
    <property type="match status" value="1"/>
</dbReference>
<evidence type="ECO:0000313" key="5">
    <source>
        <dbReference type="Proteomes" id="UP001157125"/>
    </source>
</evidence>
<evidence type="ECO:0000259" key="3">
    <source>
        <dbReference type="Pfam" id="PF01029"/>
    </source>
</evidence>
<dbReference type="Pfam" id="PF01029">
    <property type="entry name" value="NusB"/>
    <property type="match status" value="1"/>
</dbReference>
<name>A0ABQ6IK28_9MICO</name>
<feature type="domain" description="NusB/RsmB/TIM44" evidence="3">
    <location>
        <begin position="26"/>
        <end position="146"/>
    </location>
</feature>
<proteinExistence type="predicted"/>
<keyword evidence="1" id="KW-0694">RNA-binding</keyword>
<evidence type="ECO:0000256" key="1">
    <source>
        <dbReference type="ARBA" id="ARBA00022884"/>
    </source>
</evidence>
<dbReference type="InterPro" id="IPR035926">
    <property type="entry name" value="NusB-like_sf"/>
</dbReference>